<dbReference type="InterPro" id="IPR003488">
    <property type="entry name" value="DprA"/>
</dbReference>
<dbReference type="SUPFAM" id="SSF102405">
    <property type="entry name" value="MCP/YpsA-like"/>
    <property type="match status" value="1"/>
</dbReference>
<evidence type="ECO:0000313" key="4">
    <source>
        <dbReference type="Proteomes" id="UP000272192"/>
    </source>
</evidence>
<evidence type="ECO:0000313" key="3">
    <source>
        <dbReference type="EMBL" id="RKU94389.1"/>
    </source>
</evidence>
<evidence type="ECO:0000256" key="1">
    <source>
        <dbReference type="ARBA" id="ARBA00006525"/>
    </source>
</evidence>
<dbReference type="AlphaFoldDB" id="A0A7Z6SRD8"/>
<name>A0A7Z6SRD8_HELPX</name>
<feature type="domain" description="Smf/DprA SLOG" evidence="2">
    <location>
        <begin position="18"/>
        <end position="213"/>
    </location>
</feature>
<proteinExistence type="inferred from homology"/>
<comment type="similarity">
    <text evidence="1">Belongs to the DprA/Smf family.</text>
</comment>
<protein>
    <submittedName>
        <fullName evidence="3">DNA-protecting protein DprA</fullName>
    </submittedName>
</protein>
<dbReference type="GO" id="GO:0009294">
    <property type="term" value="P:DNA-mediated transformation"/>
    <property type="evidence" value="ECO:0007669"/>
    <property type="project" value="InterPro"/>
</dbReference>
<comment type="caution">
    <text evidence="3">The sequence shown here is derived from an EMBL/GenBank/DDBJ whole genome shotgun (WGS) entry which is preliminary data.</text>
</comment>
<dbReference type="Pfam" id="PF02481">
    <property type="entry name" value="DNA_processg_A"/>
    <property type="match status" value="1"/>
</dbReference>
<sequence length="270" mass="30350">MNQRMKSHFQYSALENTPKAFDILKDPPKKLYCVGDTKLLDAPLKVAIIGTRRPTPYSKQHTITLARELAKNGAVIVSGGALGVDIIAQENALPKTIMLSPCSLDLIYPTNNHKVIQEIAQKGLILSEYEKDFMPIKGSFLARNRLVIALSDVVIIPQADLKSGSMSSARLAQKYQKPLFVLPQRLNESDGTSELLEKGQAQGIFNIQNFINTLLKDYHLKEMPEMKDEFLEYCAKNPSYEEAYLKFGDKLLEYELLGKIKRINHIVVLA</sequence>
<accession>A0A7Z6SRD8</accession>
<dbReference type="InterPro" id="IPR057666">
    <property type="entry name" value="DrpA_SLOG"/>
</dbReference>
<dbReference type="Gene3D" id="3.40.50.450">
    <property type="match status" value="1"/>
</dbReference>
<dbReference type="Proteomes" id="UP000272192">
    <property type="component" value="Unassembled WGS sequence"/>
</dbReference>
<dbReference type="EMBL" id="QELB01000085">
    <property type="protein sequence ID" value="RKU94389.1"/>
    <property type="molecule type" value="Genomic_DNA"/>
</dbReference>
<dbReference type="PANTHER" id="PTHR43022:SF1">
    <property type="entry name" value="PROTEIN SMF"/>
    <property type="match status" value="1"/>
</dbReference>
<evidence type="ECO:0000259" key="2">
    <source>
        <dbReference type="Pfam" id="PF02481"/>
    </source>
</evidence>
<dbReference type="NCBIfam" id="TIGR00732">
    <property type="entry name" value="dprA"/>
    <property type="match status" value="1"/>
</dbReference>
<reference evidence="3 4" key="1">
    <citation type="submission" date="2018-04" db="EMBL/GenBank/DDBJ databases">
        <title>Complete genome sequences of Helicobacter pylori.</title>
        <authorList>
            <person name="Palau M."/>
            <person name="Minana-Galbis D."/>
        </authorList>
    </citation>
    <scope>NUCLEOTIDE SEQUENCE [LARGE SCALE GENOMIC DNA]</scope>
    <source>
        <strain evidence="3 4">B518</strain>
    </source>
</reference>
<organism evidence="3 4">
    <name type="scientific">Helicobacter pylori</name>
    <name type="common">Campylobacter pylori</name>
    <dbReference type="NCBI Taxonomy" id="210"/>
    <lineage>
        <taxon>Bacteria</taxon>
        <taxon>Pseudomonadati</taxon>
        <taxon>Campylobacterota</taxon>
        <taxon>Epsilonproteobacteria</taxon>
        <taxon>Campylobacterales</taxon>
        <taxon>Helicobacteraceae</taxon>
        <taxon>Helicobacter</taxon>
    </lineage>
</organism>
<dbReference type="PANTHER" id="PTHR43022">
    <property type="entry name" value="PROTEIN SMF"/>
    <property type="match status" value="1"/>
</dbReference>
<gene>
    <name evidence="3" type="primary">dprA</name>
    <name evidence="3" type="ORF">DB721_05240</name>
</gene>